<dbReference type="PANTHER" id="PTHR11136:SF0">
    <property type="entry name" value="DIHYDROFOLATE SYNTHETASE-RELATED"/>
    <property type="match status" value="1"/>
</dbReference>
<reference evidence="14" key="2">
    <citation type="journal article" date="2021" name="PeerJ">
        <title>Extensive microbial diversity within the chicken gut microbiome revealed by metagenomics and culture.</title>
        <authorList>
            <person name="Gilroy R."/>
            <person name="Ravi A."/>
            <person name="Getino M."/>
            <person name="Pursley I."/>
            <person name="Horton D.L."/>
            <person name="Alikhan N.F."/>
            <person name="Baker D."/>
            <person name="Gharbi K."/>
            <person name="Hall N."/>
            <person name="Watson M."/>
            <person name="Adriaenssens E.M."/>
            <person name="Foster-Nyarko E."/>
            <person name="Jarju S."/>
            <person name="Secka A."/>
            <person name="Antonio M."/>
            <person name="Oren A."/>
            <person name="Chaudhuri R.R."/>
            <person name="La Ragione R."/>
            <person name="Hildebrand F."/>
            <person name="Pallen M.J."/>
        </authorList>
    </citation>
    <scope>NUCLEOTIDE SEQUENCE</scope>
    <source>
        <strain evidence="14">CHK178-757</strain>
    </source>
</reference>
<reference evidence="14" key="1">
    <citation type="submission" date="2020-10" db="EMBL/GenBank/DDBJ databases">
        <authorList>
            <person name="Gilroy R."/>
        </authorList>
    </citation>
    <scope>NUCLEOTIDE SEQUENCE</scope>
    <source>
        <strain evidence="14">CHK178-757</strain>
    </source>
</reference>
<dbReference type="FunFam" id="3.40.1190.10:FF:000011">
    <property type="entry name" value="Folylpolyglutamate synthase/dihydrofolate synthase"/>
    <property type="match status" value="1"/>
</dbReference>
<dbReference type="InterPro" id="IPR001645">
    <property type="entry name" value="Folylpolyglutamate_synth"/>
</dbReference>
<dbReference type="InterPro" id="IPR004101">
    <property type="entry name" value="Mur_ligase_C"/>
</dbReference>
<evidence type="ECO:0000256" key="7">
    <source>
        <dbReference type="ARBA" id="ARBA00022840"/>
    </source>
</evidence>
<organism evidence="14 15">
    <name type="scientific">Candidatus Scybalocola faecigallinarum</name>
    <dbReference type="NCBI Taxonomy" id="2840941"/>
    <lineage>
        <taxon>Bacteria</taxon>
        <taxon>Bacillati</taxon>
        <taxon>Bacillota</taxon>
        <taxon>Clostridia</taxon>
        <taxon>Lachnospirales</taxon>
        <taxon>Lachnospiraceae</taxon>
        <taxon>Lachnospiraceae incertae sedis</taxon>
        <taxon>Candidatus Scybalocola (ex Gilroy et al. 2021)</taxon>
    </lineage>
</organism>
<dbReference type="InterPro" id="IPR013221">
    <property type="entry name" value="Mur_ligase_cen"/>
</dbReference>
<dbReference type="SUPFAM" id="SSF53244">
    <property type="entry name" value="MurD-like peptide ligases, peptide-binding domain"/>
    <property type="match status" value="1"/>
</dbReference>
<evidence type="ECO:0000313" key="14">
    <source>
        <dbReference type="EMBL" id="HIS46860.1"/>
    </source>
</evidence>
<dbReference type="GO" id="GO:0005829">
    <property type="term" value="C:cytosol"/>
    <property type="evidence" value="ECO:0007669"/>
    <property type="project" value="TreeGrafter"/>
</dbReference>
<dbReference type="AlphaFoldDB" id="A0A9D1JR08"/>
<evidence type="ECO:0000256" key="9">
    <source>
        <dbReference type="ARBA" id="ARBA00030592"/>
    </source>
</evidence>
<evidence type="ECO:0000313" key="15">
    <source>
        <dbReference type="Proteomes" id="UP000823927"/>
    </source>
</evidence>
<gene>
    <name evidence="14" type="ORF">IAB46_04710</name>
</gene>
<comment type="caution">
    <text evidence="14">The sequence shown here is derived from an EMBL/GenBank/DDBJ whole genome shotgun (WGS) entry which is preliminary data.</text>
</comment>
<evidence type="ECO:0000256" key="4">
    <source>
        <dbReference type="ARBA" id="ARBA00022598"/>
    </source>
</evidence>
<protein>
    <recommendedName>
        <fullName evidence="3">tetrahydrofolate synthase</fullName>
        <ecNumber evidence="3">6.3.2.17</ecNumber>
    </recommendedName>
    <alternativeName>
        <fullName evidence="9">Tetrahydrofolylpolyglutamate synthase</fullName>
    </alternativeName>
</protein>
<comment type="catalytic activity">
    <reaction evidence="10">
        <text>(6S)-5,6,7,8-tetrahydrofolyl-(gamma-L-Glu)(n) + L-glutamate + ATP = (6S)-5,6,7,8-tetrahydrofolyl-(gamma-L-Glu)(n+1) + ADP + phosphate + H(+)</text>
        <dbReference type="Rhea" id="RHEA:10580"/>
        <dbReference type="Rhea" id="RHEA-COMP:14738"/>
        <dbReference type="Rhea" id="RHEA-COMP:14740"/>
        <dbReference type="ChEBI" id="CHEBI:15378"/>
        <dbReference type="ChEBI" id="CHEBI:29985"/>
        <dbReference type="ChEBI" id="CHEBI:30616"/>
        <dbReference type="ChEBI" id="CHEBI:43474"/>
        <dbReference type="ChEBI" id="CHEBI:141005"/>
        <dbReference type="ChEBI" id="CHEBI:456216"/>
        <dbReference type="EC" id="6.3.2.17"/>
    </reaction>
</comment>
<dbReference type="Gene3D" id="3.90.190.20">
    <property type="entry name" value="Mur ligase, C-terminal domain"/>
    <property type="match status" value="1"/>
</dbReference>
<evidence type="ECO:0000256" key="2">
    <source>
        <dbReference type="ARBA" id="ARBA00008276"/>
    </source>
</evidence>
<dbReference type="Gene3D" id="3.40.1190.10">
    <property type="entry name" value="Mur-like, catalytic domain"/>
    <property type="match status" value="1"/>
</dbReference>
<evidence type="ECO:0000256" key="8">
    <source>
        <dbReference type="ARBA" id="ARBA00022842"/>
    </source>
</evidence>
<dbReference type="GO" id="GO:0004326">
    <property type="term" value="F:tetrahydrofolylpolyglutamate synthase activity"/>
    <property type="evidence" value="ECO:0007669"/>
    <property type="project" value="UniProtKB-EC"/>
</dbReference>
<feature type="domain" description="Mur ligase C-terminal" evidence="12">
    <location>
        <begin position="307"/>
        <end position="427"/>
    </location>
</feature>
<comment type="similarity">
    <text evidence="2 11">Belongs to the folylpolyglutamate synthase family.</text>
</comment>
<name>A0A9D1JR08_9FIRM</name>
<keyword evidence="7 11" id="KW-0067">ATP-binding</keyword>
<evidence type="ECO:0000256" key="11">
    <source>
        <dbReference type="PIRNR" id="PIRNR001563"/>
    </source>
</evidence>
<evidence type="ECO:0000259" key="13">
    <source>
        <dbReference type="Pfam" id="PF08245"/>
    </source>
</evidence>
<evidence type="ECO:0000256" key="6">
    <source>
        <dbReference type="ARBA" id="ARBA00022741"/>
    </source>
</evidence>
<dbReference type="Proteomes" id="UP000823927">
    <property type="component" value="Unassembled WGS sequence"/>
</dbReference>
<proteinExistence type="inferred from homology"/>
<dbReference type="PIRSF" id="PIRSF001563">
    <property type="entry name" value="Folylpolyglu_synth"/>
    <property type="match status" value="1"/>
</dbReference>
<dbReference type="PANTHER" id="PTHR11136">
    <property type="entry name" value="FOLYLPOLYGLUTAMATE SYNTHASE-RELATED"/>
    <property type="match status" value="1"/>
</dbReference>
<evidence type="ECO:0000256" key="10">
    <source>
        <dbReference type="ARBA" id="ARBA00047493"/>
    </source>
</evidence>
<feature type="domain" description="Mur ligase central" evidence="13">
    <location>
        <begin position="44"/>
        <end position="270"/>
    </location>
</feature>
<keyword evidence="6 11" id="KW-0547">Nucleotide-binding</keyword>
<dbReference type="GO" id="GO:0046872">
    <property type="term" value="F:metal ion binding"/>
    <property type="evidence" value="ECO:0007669"/>
    <property type="project" value="UniProtKB-KW"/>
</dbReference>
<keyword evidence="8" id="KW-0460">Magnesium</keyword>
<sequence length="446" mass="49470">MNYIEIIDYLFHLPRFTKGGHMENVKKLLEALGNPQDSFKYIHVAGTNGKGSVCAYMERCLRLCHKKTGLFTSPHLVRANERIRINGEEISDDDFVRLFHQIYDLACQGGEKGWDMPTFFEYIYLMAMVYFREQKIDYGIIEAGMGGARDFTNAVSHPYLTVITSIGLDHVPLLGTNTAEIAREKAGIIKPGAPVLTCVQEPAVMEVLKHRAETVGVPLTAVDESAVEIISHTGKTIDFSMESRYHGKCTLSIETGALYQVENAALAAAAFETLWQKSGSMASEGKSDMADFQEVLQESFKAARWPGRMEEVAPGVFVDGAHNADGMEAFARTIRHGFSDRPLYIVFAVAQDKDYQSMVRSLTELPNLSGVVVTEIENGRRCHRENVVEVFKKNWNGMICSTYNIKEAIKSGLDMRGDDGILCCVGSLYLVGSIKEFAGGNSDDKL</sequence>
<comment type="cofactor">
    <cofactor evidence="1">
        <name>Mg(2+)</name>
        <dbReference type="ChEBI" id="CHEBI:18420"/>
    </cofactor>
</comment>
<dbReference type="SUPFAM" id="SSF53623">
    <property type="entry name" value="MurD-like peptide ligases, catalytic domain"/>
    <property type="match status" value="1"/>
</dbReference>
<dbReference type="InterPro" id="IPR036615">
    <property type="entry name" value="Mur_ligase_C_dom_sf"/>
</dbReference>
<dbReference type="GO" id="GO:0008841">
    <property type="term" value="F:dihydrofolate synthase activity"/>
    <property type="evidence" value="ECO:0007669"/>
    <property type="project" value="TreeGrafter"/>
</dbReference>
<dbReference type="Pfam" id="PF02875">
    <property type="entry name" value="Mur_ligase_C"/>
    <property type="match status" value="1"/>
</dbReference>
<dbReference type="Pfam" id="PF08245">
    <property type="entry name" value="Mur_ligase_M"/>
    <property type="match status" value="1"/>
</dbReference>
<dbReference type="EC" id="6.3.2.17" evidence="3"/>
<evidence type="ECO:0000256" key="5">
    <source>
        <dbReference type="ARBA" id="ARBA00022723"/>
    </source>
</evidence>
<dbReference type="InterPro" id="IPR036565">
    <property type="entry name" value="Mur-like_cat_sf"/>
</dbReference>
<dbReference type="NCBIfam" id="TIGR01499">
    <property type="entry name" value="folC"/>
    <property type="match status" value="1"/>
</dbReference>
<dbReference type="EMBL" id="DVIT01000018">
    <property type="protein sequence ID" value="HIS46860.1"/>
    <property type="molecule type" value="Genomic_DNA"/>
</dbReference>
<evidence type="ECO:0000256" key="1">
    <source>
        <dbReference type="ARBA" id="ARBA00001946"/>
    </source>
</evidence>
<evidence type="ECO:0000259" key="12">
    <source>
        <dbReference type="Pfam" id="PF02875"/>
    </source>
</evidence>
<dbReference type="GO" id="GO:0005524">
    <property type="term" value="F:ATP binding"/>
    <property type="evidence" value="ECO:0007669"/>
    <property type="project" value="UniProtKB-KW"/>
</dbReference>
<evidence type="ECO:0000256" key="3">
    <source>
        <dbReference type="ARBA" id="ARBA00013025"/>
    </source>
</evidence>
<accession>A0A9D1JR08</accession>
<keyword evidence="4 11" id="KW-0436">Ligase</keyword>
<keyword evidence="5" id="KW-0479">Metal-binding</keyword>